<keyword evidence="3 6" id="KW-0812">Transmembrane</keyword>
<keyword evidence="5 6" id="KW-0472">Membrane</keyword>
<keyword evidence="4 6" id="KW-1133">Transmembrane helix</keyword>
<accession>S5SW72</accession>
<evidence type="ECO:0000256" key="4">
    <source>
        <dbReference type="ARBA" id="ARBA00022989"/>
    </source>
</evidence>
<dbReference type="AlphaFoldDB" id="S5SW72"/>
<protein>
    <submittedName>
        <fullName evidence="7">Arginine exporter</fullName>
    </submittedName>
</protein>
<evidence type="ECO:0000313" key="8">
    <source>
        <dbReference type="Proteomes" id="UP000015388"/>
    </source>
</evidence>
<evidence type="ECO:0000256" key="5">
    <source>
        <dbReference type="ARBA" id="ARBA00023136"/>
    </source>
</evidence>
<gene>
    <name evidence="7" type="ORF">B841_09960</name>
</gene>
<feature type="transmembrane region" description="Helical" evidence="6">
    <location>
        <begin position="70"/>
        <end position="90"/>
    </location>
</feature>
<dbReference type="Pfam" id="PF01810">
    <property type="entry name" value="LysE"/>
    <property type="match status" value="1"/>
</dbReference>
<evidence type="ECO:0000256" key="6">
    <source>
        <dbReference type="SAM" id="Phobius"/>
    </source>
</evidence>
<proteinExistence type="predicted"/>
<keyword evidence="8" id="KW-1185">Reference proteome</keyword>
<sequence length="215" mass="22573">MTLTNLAALVGLNLVGALSPGPDIILITRTATQSRRHAVAVTAGIQLGVLFWCTVTVFGAAAVLNAFPEVLGVIQILGGAWLLWMGRGMLASGWRNRTSPPVDLEDAESRMGSLGQAFRQGLTTNLSNPKIVLFLAALIAPLLPRSPSVGLAVTVVLALSWSSLALHLVLSLVISTKAVRRRLLRAGPWIDVVAGLFFLVAGAVLVVNGVIDVVD</sequence>
<dbReference type="EMBL" id="CP003924">
    <property type="protein sequence ID" value="AGS35464.1"/>
    <property type="molecule type" value="Genomic_DNA"/>
</dbReference>
<feature type="transmembrane region" description="Helical" evidence="6">
    <location>
        <begin position="6"/>
        <end position="26"/>
    </location>
</feature>
<dbReference type="InterPro" id="IPR001123">
    <property type="entry name" value="LeuE-type"/>
</dbReference>
<dbReference type="RefSeq" id="WP_020935397.1">
    <property type="nucleotide sequence ID" value="NC_021915.1"/>
</dbReference>
<evidence type="ECO:0000256" key="1">
    <source>
        <dbReference type="ARBA" id="ARBA00004651"/>
    </source>
</evidence>
<dbReference type="PANTHER" id="PTHR30086:SF20">
    <property type="entry name" value="ARGININE EXPORTER PROTEIN ARGO-RELATED"/>
    <property type="match status" value="1"/>
</dbReference>
<keyword evidence="2" id="KW-1003">Cell membrane</keyword>
<name>S5SW72_9CORY</name>
<dbReference type="OrthoDB" id="9784202at2"/>
<organism evidence="7 8">
    <name type="scientific">Corynebacterium maris DSM 45190</name>
    <dbReference type="NCBI Taxonomy" id="1224163"/>
    <lineage>
        <taxon>Bacteria</taxon>
        <taxon>Bacillati</taxon>
        <taxon>Actinomycetota</taxon>
        <taxon>Actinomycetes</taxon>
        <taxon>Mycobacteriales</taxon>
        <taxon>Corynebacteriaceae</taxon>
        <taxon>Corynebacterium</taxon>
    </lineage>
</organism>
<dbReference type="PANTHER" id="PTHR30086">
    <property type="entry name" value="ARGININE EXPORTER PROTEIN ARGO"/>
    <property type="match status" value="1"/>
</dbReference>
<evidence type="ECO:0000256" key="3">
    <source>
        <dbReference type="ARBA" id="ARBA00022692"/>
    </source>
</evidence>
<dbReference type="STRING" id="1224163.B841_09960"/>
<comment type="subcellular location">
    <subcellularLocation>
        <location evidence="1">Cell membrane</location>
        <topology evidence="1">Multi-pass membrane protein</topology>
    </subcellularLocation>
</comment>
<reference evidence="7 8" key="1">
    <citation type="submission" date="2012-11" db="EMBL/GenBank/DDBJ databases">
        <title>The complete genome sequence of Corynebacterium maris Coryn-1 (=DSM 45190).</title>
        <authorList>
            <person name="Schaffert L."/>
            <person name="Albersmeier A."/>
            <person name="Kalinowski J."/>
            <person name="Ruckert C."/>
        </authorList>
    </citation>
    <scope>NUCLEOTIDE SEQUENCE [LARGE SCALE GENOMIC DNA]</scope>
    <source>
        <strain evidence="8">Coryn-1</strain>
    </source>
</reference>
<feature type="transmembrane region" description="Helical" evidence="6">
    <location>
        <begin position="186"/>
        <end position="211"/>
    </location>
</feature>
<dbReference type="GO" id="GO:0015171">
    <property type="term" value="F:amino acid transmembrane transporter activity"/>
    <property type="evidence" value="ECO:0007669"/>
    <property type="project" value="TreeGrafter"/>
</dbReference>
<dbReference type="GO" id="GO:0005886">
    <property type="term" value="C:plasma membrane"/>
    <property type="evidence" value="ECO:0007669"/>
    <property type="project" value="UniProtKB-SubCell"/>
</dbReference>
<feature type="transmembrane region" description="Helical" evidence="6">
    <location>
        <begin position="38"/>
        <end position="64"/>
    </location>
</feature>
<evidence type="ECO:0000256" key="2">
    <source>
        <dbReference type="ARBA" id="ARBA00022475"/>
    </source>
</evidence>
<dbReference type="Proteomes" id="UP000015388">
    <property type="component" value="Chromosome"/>
</dbReference>
<feature type="transmembrane region" description="Helical" evidence="6">
    <location>
        <begin position="126"/>
        <end position="143"/>
    </location>
</feature>
<dbReference type="eggNOG" id="COG1280">
    <property type="taxonomic scope" value="Bacteria"/>
</dbReference>
<dbReference type="HOGENOM" id="CLU_079569_0_1_11"/>
<feature type="transmembrane region" description="Helical" evidence="6">
    <location>
        <begin position="149"/>
        <end position="174"/>
    </location>
</feature>
<dbReference type="KEGG" id="cmd:B841_09960"/>
<evidence type="ECO:0000313" key="7">
    <source>
        <dbReference type="EMBL" id="AGS35464.1"/>
    </source>
</evidence>
<dbReference type="PATRIC" id="fig|1224163.3.peg.2009"/>